<protein>
    <submittedName>
        <fullName evidence="2">Uncharacterized protein</fullName>
    </submittedName>
</protein>
<evidence type="ECO:0000256" key="1">
    <source>
        <dbReference type="SAM" id="Coils"/>
    </source>
</evidence>
<feature type="coiled-coil region" evidence="1">
    <location>
        <begin position="335"/>
        <end position="362"/>
    </location>
</feature>
<dbReference type="Proteomes" id="UP000014680">
    <property type="component" value="Unassembled WGS sequence"/>
</dbReference>
<dbReference type="AlphaFoldDB" id="A0A0A1U1J4"/>
<proteinExistence type="predicted"/>
<reference evidence="2 3" key="1">
    <citation type="submission" date="2012-10" db="EMBL/GenBank/DDBJ databases">
        <authorList>
            <person name="Zafar N."/>
            <person name="Inman J."/>
            <person name="Hall N."/>
            <person name="Lorenzi H."/>
            <person name="Caler E."/>
        </authorList>
    </citation>
    <scope>NUCLEOTIDE SEQUENCE [LARGE SCALE GENOMIC DNA]</scope>
    <source>
        <strain evidence="2 3">IP1</strain>
    </source>
</reference>
<dbReference type="GeneID" id="14886846"/>
<keyword evidence="1" id="KW-0175">Coiled coil</keyword>
<dbReference type="EMBL" id="KB206783">
    <property type="protein sequence ID" value="ELP87895.1"/>
    <property type="molecule type" value="Genomic_DNA"/>
</dbReference>
<evidence type="ECO:0000313" key="2">
    <source>
        <dbReference type="EMBL" id="ELP87895.1"/>
    </source>
</evidence>
<accession>A0A0A1U1J4</accession>
<organism evidence="2 3">
    <name type="scientific">Entamoeba invadens IP1</name>
    <dbReference type="NCBI Taxonomy" id="370355"/>
    <lineage>
        <taxon>Eukaryota</taxon>
        <taxon>Amoebozoa</taxon>
        <taxon>Evosea</taxon>
        <taxon>Archamoebae</taxon>
        <taxon>Mastigamoebida</taxon>
        <taxon>Entamoebidae</taxon>
        <taxon>Entamoeba</taxon>
    </lineage>
</organism>
<dbReference type="RefSeq" id="XP_004254666.1">
    <property type="nucleotide sequence ID" value="XM_004254618.1"/>
</dbReference>
<evidence type="ECO:0000313" key="3">
    <source>
        <dbReference type="Proteomes" id="UP000014680"/>
    </source>
</evidence>
<name>A0A0A1U1J4_ENTIV</name>
<keyword evidence="3" id="KW-1185">Reference proteome</keyword>
<gene>
    <name evidence="2" type="ORF">EIN_274820</name>
</gene>
<dbReference type="VEuPathDB" id="AmoebaDB:EIN_274820"/>
<sequence>MTAMKNILECVLGEVAPLANVIDMIVTDERSKTHDLNIQELSLSIFKSKYFQDLKKMAQDSLDALSRYEAHLTYNGKYMFYAPIKEKVLPTFAMLQKTLLICETLCNDWLNLENVNRAFVIEGLISAVQEIASFSTQEQLCRALNAFLKFDVETFIAFQKSINKQEEDNKAKRYGDLERLLETITTKMQNRHTVFPKSKKEYFDSIVFENELFNENRLLFEENMRATLKHENVKAMAGQKSKKSLKKEPTEVHLPDVISFSVIIDNKRIISTVLIREDDINEDVIITKKYFPYLENDGRVFYERSSLYGSVIGMENPVPLAKTKVDKVIQKKDESKKVKTSVDQESERLQKAKEKHKLLKQSRVKSLLHEISRISCDRIQKSEIKEQRQTFKTSSYRRTNEERLATSSDHGKMVCRSVLTRDNVKNSRPFTLNGIELKETIEGVQAEQGQIPFKETNQEVEL</sequence>
<dbReference type="KEGG" id="eiv:EIN_274820"/>